<reference evidence="1" key="1">
    <citation type="submission" date="2014-09" db="EMBL/GenBank/DDBJ databases">
        <authorList>
            <person name="Magalhaes I.L.F."/>
            <person name="Oliveira U."/>
            <person name="Santos F.R."/>
            <person name="Vidigal T.H.D.A."/>
            <person name="Brescovit A.D."/>
            <person name="Santos A.J."/>
        </authorList>
    </citation>
    <scope>NUCLEOTIDE SEQUENCE</scope>
    <source>
        <tissue evidence="1">Shoot tissue taken approximately 20 cm above the soil surface</tissue>
    </source>
</reference>
<evidence type="ECO:0000313" key="1">
    <source>
        <dbReference type="EMBL" id="JAE39061.1"/>
    </source>
</evidence>
<reference evidence="1" key="2">
    <citation type="journal article" date="2015" name="Data Brief">
        <title>Shoot transcriptome of the giant reed, Arundo donax.</title>
        <authorList>
            <person name="Barrero R.A."/>
            <person name="Guerrero F.D."/>
            <person name="Moolhuijzen P."/>
            <person name="Goolsby J.A."/>
            <person name="Tidwell J."/>
            <person name="Bellgard S.E."/>
            <person name="Bellgard M.I."/>
        </authorList>
    </citation>
    <scope>NUCLEOTIDE SEQUENCE</scope>
    <source>
        <tissue evidence="1">Shoot tissue taken approximately 20 cm above the soil surface</tissue>
    </source>
</reference>
<dbReference type="AlphaFoldDB" id="A0A0A9HW15"/>
<organism evidence="1">
    <name type="scientific">Arundo donax</name>
    <name type="common">Giant reed</name>
    <name type="synonym">Donax arundinaceus</name>
    <dbReference type="NCBI Taxonomy" id="35708"/>
    <lineage>
        <taxon>Eukaryota</taxon>
        <taxon>Viridiplantae</taxon>
        <taxon>Streptophyta</taxon>
        <taxon>Embryophyta</taxon>
        <taxon>Tracheophyta</taxon>
        <taxon>Spermatophyta</taxon>
        <taxon>Magnoliopsida</taxon>
        <taxon>Liliopsida</taxon>
        <taxon>Poales</taxon>
        <taxon>Poaceae</taxon>
        <taxon>PACMAD clade</taxon>
        <taxon>Arundinoideae</taxon>
        <taxon>Arundineae</taxon>
        <taxon>Arundo</taxon>
    </lineage>
</organism>
<name>A0A0A9HW15_ARUDO</name>
<sequence length="38" mass="4211">MVMSLRYGRVIFLSTYGLFLANSDHSSRSILPSSFVSA</sequence>
<accession>A0A0A9HW15</accession>
<proteinExistence type="predicted"/>
<dbReference type="EMBL" id="GBRH01158835">
    <property type="protein sequence ID" value="JAE39061.1"/>
    <property type="molecule type" value="Transcribed_RNA"/>
</dbReference>
<protein>
    <submittedName>
        <fullName evidence="1">Uncharacterized protein</fullName>
    </submittedName>
</protein>